<sequence length="170" mass="18518">MITATANRLRWLFYFLEAILVTLAMTALSAGDQAAWRRVIRASQATVLRRQPWGTRHRLLGQATSSAAFEAALQLPAHSYLLLQGRAVVGCVTLRVDQVENAATIETMALRPHVNTAANRAEVVAAAIAFAHQWYVSRLVVTPPAEWTDQVAAAGFTQESAGAAWVRPIV</sequence>
<evidence type="ECO:0000313" key="3">
    <source>
        <dbReference type="Proteomes" id="UP000051804"/>
    </source>
</evidence>
<gene>
    <name evidence="2" type="ORF">FD02_GL000820</name>
</gene>
<keyword evidence="1" id="KW-0812">Transmembrane</keyword>
<dbReference type="AlphaFoldDB" id="A0A0R1JSC7"/>
<dbReference type="EMBL" id="AZDJ01000001">
    <property type="protein sequence ID" value="KRK74224.1"/>
    <property type="molecule type" value="Genomic_DNA"/>
</dbReference>
<evidence type="ECO:0000313" key="2">
    <source>
        <dbReference type="EMBL" id="KRK74224.1"/>
    </source>
</evidence>
<accession>A0A0R1JSC7</accession>
<evidence type="ECO:0000256" key="1">
    <source>
        <dbReference type="SAM" id="Phobius"/>
    </source>
</evidence>
<keyword evidence="1" id="KW-1133">Transmembrane helix</keyword>
<name>A0A0R1JSC7_9LACO</name>
<reference evidence="2 3" key="1">
    <citation type="journal article" date="2015" name="Genome Announc.">
        <title>Expanding the biotechnology potential of lactobacilli through comparative genomics of 213 strains and associated genera.</title>
        <authorList>
            <person name="Sun Z."/>
            <person name="Harris H.M."/>
            <person name="McCann A."/>
            <person name="Guo C."/>
            <person name="Argimon S."/>
            <person name="Zhang W."/>
            <person name="Yang X."/>
            <person name="Jeffery I.B."/>
            <person name="Cooney J.C."/>
            <person name="Kagawa T.F."/>
            <person name="Liu W."/>
            <person name="Song Y."/>
            <person name="Salvetti E."/>
            <person name="Wrobel A."/>
            <person name="Rasinkangas P."/>
            <person name="Parkhill J."/>
            <person name="Rea M.C."/>
            <person name="O'Sullivan O."/>
            <person name="Ritari J."/>
            <person name="Douillard F.P."/>
            <person name="Paul Ross R."/>
            <person name="Yang R."/>
            <person name="Briner A.E."/>
            <person name="Felis G.E."/>
            <person name="de Vos W.M."/>
            <person name="Barrangou R."/>
            <person name="Klaenhammer T.R."/>
            <person name="Caufield P.W."/>
            <person name="Cui Y."/>
            <person name="Zhang H."/>
            <person name="O'Toole P.W."/>
        </authorList>
    </citation>
    <scope>NUCLEOTIDE SEQUENCE [LARGE SCALE GENOMIC DNA]</scope>
    <source>
        <strain evidence="2 3">JCM 17158</strain>
    </source>
</reference>
<proteinExistence type="predicted"/>
<keyword evidence="3" id="KW-1185">Reference proteome</keyword>
<dbReference type="PATRIC" id="fig|1291734.4.peg.846"/>
<keyword evidence="1" id="KW-0472">Membrane</keyword>
<dbReference type="Proteomes" id="UP000051804">
    <property type="component" value="Unassembled WGS sequence"/>
</dbReference>
<comment type="caution">
    <text evidence="2">The sequence shown here is derived from an EMBL/GenBank/DDBJ whole genome shotgun (WGS) entry which is preliminary data.</text>
</comment>
<protein>
    <submittedName>
        <fullName evidence="2">Uncharacterized protein</fullName>
    </submittedName>
</protein>
<feature type="transmembrane region" description="Helical" evidence="1">
    <location>
        <begin position="12"/>
        <end position="31"/>
    </location>
</feature>
<organism evidence="2 3">
    <name type="scientific">Lacticaseibacillus nasuensis JCM 17158</name>
    <dbReference type="NCBI Taxonomy" id="1291734"/>
    <lineage>
        <taxon>Bacteria</taxon>
        <taxon>Bacillati</taxon>
        <taxon>Bacillota</taxon>
        <taxon>Bacilli</taxon>
        <taxon>Lactobacillales</taxon>
        <taxon>Lactobacillaceae</taxon>
        <taxon>Lacticaseibacillus</taxon>
    </lineage>
</organism>